<dbReference type="GO" id="GO:0016787">
    <property type="term" value="F:hydrolase activity"/>
    <property type="evidence" value="ECO:0007669"/>
    <property type="project" value="UniProtKB-ARBA"/>
</dbReference>
<proteinExistence type="predicted"/>
<dbReference type="InterPro" id="IPR002591">
    <property type="entry name" value="Phosphodiest/P_Trfase"/>
</dbReference>
<dbReference type="PANTHER" id="PTHR10151">
    <property type="entry name" value="ECTONUCLEOTIDE PYROPHOSPHATASE/PHOSPHODIESTERASE"/>
    <property type="match status" value="1"/>
</dbReference>
<sequence length="391" mass="41892">MDKPDTLPTECFPDFGNNTLVNLMSRLGRAAGAPTPYAELAHPALADIETGNHIVLLVIDGLGVAQLEALDSAPTLSRHLAGSIRSVFPATTSTAITSLMTGETPAMHGLTGWHTYCADTGQIVMPLPLGVRHPHPPLETDPAVLAGALYAAPSLFSRMTRAATVHQPVFLAHSPYSLHHSGTARRVPWKTLRDLVDHLLEACRTAEPGFHYAYIPQLDTVMHEHGPASSEARDCLAAIDTAFAALAAGKPAGATLIVTADHGFVDAPPERRIDIAAYPELAGELRLPLSGEPRAVFCHVREGRADAFLHAARERLGHAAWCVPSGELMRAGVFGPGEPHPRLASRIGDVTLLLREEWTLGDTLPHEKPYRLRGMHGGISDAETRIPLIVA</sequence>
<reference evidence="1" key="1">
    <citation type="journal article" date="2014" name="Int. J. Syst. Evol. Microbiol.">
        <title>Complete genome sequence of Corynebacterium casei LMG S-19264T (=DSM 44701T), isolated from a smear-ripened cheese.</title>
        <authorList>
            <consortium name="US DOE Joint Genome Institute (JGI-PGF)"/>
            <person name="Walter F."/>
            <person name="Albersmeier A."/>
            <person name="Kalinowski J."/>
            <person name="Ruckert C."/>
        </authorList>
    </citation>
    <scope>NUCLEOTIDE SEQUENCE</scope>
    <source>
        <strain evidence="1">KCTC 32182</strain>
    </source>
</reference>
<dbReference type="RefSeq" id="WP_189535743.1">
    <property type="nucleotide sequence ID" value="NZ_BMYX01000019.1"/>
</dbReference>
<dbReference type="InterPro" id="IPR017850">
    <property type="entry name" value="Alkaline_phosphatase_core_sf"/>
</dbReference>
<dbReference type="Proteomes" id="UP000645257">
    <property type="component" value="Unassembled WGS sequence"/>
</dbReference>
<dbReference type="AlphaFoldDB" id="A0A918P527"/>
<dbReference type="Gene3D" id="3.40.720.10">
    <property type="entry name" value="Alkaline Phosphatase, subunit A"/>
    <property type="match status" value="1"/>
</dbReference>
<name>A0A918P527_9NEIS</name>
<evidence type="ECO:0000313" key="1">
    <source>
        <dbReference type="EMBL" id="GGY24042.1"/>
    </source>
</evidence>
<accession>A0A918P527</accession>
<dbReference type="EMBL" id="BMYX01000019">
    <property type="protein sequence ID" value="GGY24042.1"/>
    <property type="molecule type" value="Genomic_DNA"/>
</dbReference>
<comment type="caution">
    <text evidence="1">The sequence shown here is derived from an EMBL/GenBank/DDBJ whole genome shotgun (WGS) entry which is preliminary data.</text>
</comment>
<evidence type="ECO:0000313" key="2">
    <source>
        <dbReference type="Proteomes" id="UP000645257"/>
    </source>
</evidence>
<dbReference type="SUPFAM" id="SSF53649">
    <property type="entry name" value="Alkaline phosphatase-like"/>
    <property type="match status" value="1"/>
</dbReference>
<keyword evidence="2" id="KW-1185">Reference proteome</keyword>
<gene>
    <name evidence="1" type="ORF">GCM10011289_29720</name>
</gene>
<protein>
    <submittedName>
        <fullName evidence="1">Alkaline phosphatase family protein</fullName>
    </submittedName>
</protein>
<reference evidence="1" key="2">
    <citation type="submission" date="2020-09" db="EMBL/GenBank/DDBJ databases">
        <authorList>
            <person name="Sun Q."/>
            <person name="Kim S."/>
        </authorList>
    </citation>
    <scope>NUCLEOTIDE SEQUENCE</scope>
    <source>
        <strain evidence="1">KCTC 32182</strain>
    </source>
</reference>
<dbReference type="PANTHER" id="PTHR10151:SF120">
    <property type="entry name" value="BIS(5'-ADENOSYL)-TRIPHOSPHATASE"/>
    <property type="match status" value="1"/>
</dbReference>
<organism evidence="1 2">
    <name type="scientific">Paludibacterium paludis</name>
    <dbReference type="NCBI Taxonomy" id="1225769"/>
    <lineage>
        <taxon>Bacteria</taxon>
        <taxon>Pseudomonadati</taxon>
        <taxon>Pseudomonadota</taxon>
        <taxon>Betaproteobacteria</taxon>
        <taxon>Neisseriales</taxon>
        <taxon>Chromobacteriaceae</taxon>
        <taxon>Paludibacterium</taxon>
    </lineage>
</organism>
<dbReference type="Pfam" id="PF01663">
    <property type="entry name" value="Phosphodiest"/>
    <property type="match status" value="1"/>
</dbReference>